<keyword evidence="1" id="KW-0472">Membrane</keyword>
<feature type="transmembrane region" description="Helical" evidence="1">
    <location>
        <begin position="166"/>
        <end position="183"/>
    </location>
</feature>
<reference evidence="3" key="1">
    <citation type="submission" date="2023-07" db="EMBL/GenBank/DDBJ databases">
        <authorList>
            <person name="Luz R."/>
            <person name="Cordeiro R."/>
            <person name="Fonseca A."/>
            <person name="Goncalves V."/>
        </authorList>
    </citation>
    <scope>NUCLEOTIDE SEQUENCE [LARGE SCALE GENOMIC DNA]</scope>
    <source>
        <strain evidence="3">BACA0444</strain>
    </source>
</reference>
<dbReference type="EMBL" id="JAVMIP010000008">
    <property type="protein sequence ID" value="MDS3861001.1"/>
    <property type="molecule type" value="Genomic_DNA"/>
</dbReference>
<evidence type="ECO:0000256" key="1">
    <source>
        <dbReference type="SAM" id="Phobius"/>
    </source>
</evidence>
<keyword evidence="1" id="KW-0812">Transmembrane</keyword>
<evidence type="ECO:0000313" key="2">
    <source>
        <dbReference type="EMBL" id="MDS3861001.1"/>
    </source>
</evidence>
<accession>A0AAE4FRX1</accession>
<organism evidence="2 3">
    <name type="scientific">Pseudocalidococcus azoricus BACA0444</name>
    <dbReference type="NCBI Taxonomy" id="2918990"/>
    <lineage>
        <taxon>Bacteria</taxon>
        <taxon>Bacillati</taxon>
        <taxon>Cyanobacteriota</taxon>
        <taxon>Cyanophyceae</taxon>
        <taxon>Acaryochloridales</taxon>
        <taxon>Thermosynechococcaceae</taxon>
        <taxon>Pseudocalidococcus</taxon>
        <taxon>Pseudocalidococcus azoricus</taxon>
    </lineage>
</organism>
<protein>
    <submittedName>
        <fullName evidence="2">SEC59/DGK1/VTE5 family protein</fullName>
    </submittedName>
</protein>
<dbReference type="GO" id="GO:0004143">
    <property type="term" value="F:ATP-dependent diacylglycerol kinase activity"/>
    <property type="evidence" value="ECO:0007669"/>
    <property type="project" value="InterPro"/>
</dbReference>
<keyword evidence="1" id="KW-1133">Transmembrane helix</keyword>
<dbReference type="PANTHER" id="PTHR31303:SF1">
    <property type="entry name" value="CTP-DEPENDENT DIACYLGLYCEROL KINASE 1"/>
    <property type="match status" value="1"/>
</dbReference>
<gene>
    <name evidence="2" type="ORF">RIF25_09290</name>
</gene>
<feature type="transmembrane region" description="Helical" evidence="1">
    <location>
        <begin position="127"/>
        <end position="145"/>
    </location>
</feature>
<dbReference type="PANTHER" id="PTHR31303">
    <property type="entry name" value="CTP-DEPENDENT DIACYLGLYCEROL KINASE 1"/>
    <property type="match status" value="1"/>
</dbReference>
<comment type="caution">
    <text evidence="2">The sequence shown here is derived from an EMBL/GenBank/DDBJ whole genome shotgun (WGS) entry which is preliminary data.</text>
</comment>
<sequence length="239" mass="25817">MPELSPNQIFTLIQTHSLGVGIVIAWLGIVLLTAELTYRWTTWGAEVSRKIVHIGTGNIILLAWWFQIPAILGIIASIFFSGLTLLSYRYPVLPSISGIGRQSWGTFFYAVSIGVLLAWFWPTAPAYPALGILTMAYGDGLAAMIGQRWGRHPYQVGGIKKSWEGSLTMALVTMVIAGLVLGLQGNLGGVSVIFIALVLGVFATGLETFSRWGIDNLTVPLGTAGLAWGLSQLLVHQTF</sequence>
<feature type="transmembrane region" description="Helical" evidence="1">
    <location>
        <begin position="104"/>
        <end position="121"/>
    </location>
</feature>
<dbReference type="AlphaFoldDB" id="A0AAE4FRX1"/>
<proteinExistence type="predicted"/>
<dbReference type="InterPro" id="IPR037997">
    <property type="entry name" value="Dgk1-like"/>
</dbReference>
<evidence type="ECO:0000313" key="3">
    <source>
        <dbReference type="Proteomes" id="UP001268256"/>
    </source>
</evidence>
<dbReference type="Proteomes" id="UP001268256">
    <property type="component" value="Unassembled WGS sequence"/>
</dbReference>
<keyword evidence="3" id="KW-1185">Reference proteome</keyword>
<feature type="transmembrane region" description="Helical" evidence="1">
    <location>
        <begin position="20"/>
        <end position="38"/>
    </location>
</feature>
<dbReference type="RefSeq" id="WP_322878258.1">
    <property type="nucleotide sequence ID" value="NZ_JAVMIP010000008.1"/>
</dbReference>
<name>A0AAE4FRX1_9CYAN</name>
<feature type="transmembrane region" description="Helical" evidence="1">
    <location>
        <begin position="189"/>
        <end position="206"/>
    </location>
</feature>